<dbReference type="GO" id="GO:0005783">
    <property type="term" value="C:endoplasmic reticulum"/>
    <property type="evidence" value="ECO:0007669"/>
    <property type="project" value="TreeGrafter"/>
</dbReference>
<sequence>MSASPAPREDWIPAAPESFNLKQQSVAVPGSEKEGFTPIYRNAAVPELSTRETYYDVFNIGREKAHNKHCLGWRPFDFATGTFLTKYVWLTYDEVEEQRTAVASGLAHLAASGKLGQGLPKTKWTVGIWCQNRPEWQIIDFANAAHNRQTVGLYDTYDDDSALYVLNHSEAKVCFTTTSHISTLLGSSDKLPHLRAIVLLDLLRTENLPQGELSRQQLARQWAAQKGIEVLSFSDVLQLGRSNPTAHEPPKDNSEISGYCYTSGTTGRPKAALVAHHQLALASGCTPLTGFAADDDETMISYLPLAHIFGRFLEACMFRRGARIGYFGGDVAKLVEDAQVLQPTLFPGVPRVFNRIAAQIQFQVDGPGLKGKLLRTAVNAKIANHDEDASVTHALWDRVVFKKVQAILGGKVKSMVSGSAPIRPEVIRLLRVCFACDFREGYGQTENTGCCLIMMPGDKSLGSCGAPQPGCEVRLKDVPELGYRSTDKPWPRGELLSRGQTTFPGYYKDPEKTKETIDEDGWLHSGDVAAFDDLSRFRIIDRVKNLVKLAQGEYVAIENVEQTLSSNKFTAQTWLYGDSLQAHLVAVAVVDPETFAPLASSVTGKQLTSSDLKGLEEVCSDEKVVKAVLDEYTRIARQRKLAGFEYIKNVKLRVEPFTVENGLITPTFKMKRPEAKKILAKDLEELYAKEPANTSSKL</sequence>
<evidence type="ECO:0000256" key="1">
    <source>
        <dbReference type="ARBA" id="ARBA00022741"/>
    </source>
</evidence>
<dbReference type="Proteomes" id="UP000245884">
    <property type="component" value="Unassembled WGS sequence"/>
</dbReference>
<proteinExistence type="predicted"/>
<dbReference type="Pfam" id="PF00501">
    <property type="entry name" value="AMP-binding"/>
    <property type="match status" value="1"/>
</dbReference>
<evidence type="ECO:0000313" key="5">
    <source>
        <dbReference type="Proteomes" id="UP000245884"/>
    </source>
</evidence>
<dbReference type="STRING" id="1569628.A0A316UUK4"/>
<dbReference type="InterPro" id="IPR042099">
    <property type="entry name" value="ANL_N_sf"/>
</dbReference>
<dbReference type="PANTHER" id="PTHR43272:SF33">
    <property type="entry name" value="AMP-BINDING DOMAIN-CONTAINING PROTEIN-RELATED"/>
    <property type="match status" value="1"/>
</dbReference>
<feature type="domain" description="AMP-dependent synthetase/ligase" evidence="3">
    <location>
        <begin position="85"/>
        <end position="507"/>
    </location>
</feature>
<dbReference type="GO" id="GO:0016020">
    <property type="term" value="C:membrane"/>
    <property type="evidence" value="ECO:0007669"/>
    <property type="project" value="TreeGrafter"/>
</dbReference>
<keyword evidence="5" id="KW-1185">Reference proteome</keyword>
<dbReference type="PANTHER" id="PTHR43272">
    <property type="entry name" value="LONG-CHAIN-FATTY-ACID--COA LIGASE"/>
    <property type="match status" value="1"/>
</dbReference>
<dbReference type="SUPFAM" id="SSF56801">
    <property type="entry name" value="Acetyl-CoA synthetase-like"/>
    <property type="match status" value="1"/>
</dbReference>
<dbReference type="GO" id="GO:0005524">
    <property type="term" value="F:ATP binding"/>
    <property type="evidence" value="ECO:0007669"/>
    <property type="project" value="UniProtKB-KW"/>
</dbReference>
<dbReference type="GO" id="GO:0004467">
    <property type="term" value="F:long-chain fatty acid-CoA ligase activity"/>
    <property type="evidence" value="ECO:0007669"/>
    <property type="project" value="TreeGrafter"/>
</dbReference>
<dbReference type="EMBL" id="KZ819664">
    <property type="protein sequence ID" value="PWN28986.1"/>
    <property type="molecule type" value="Genomic_DNA"/>
</dbReference>
<dbReference type="InterPro" id="IPR020845">
    <property type="entry name" value="AMP-binding_CS"/>
</dbReference>
<dbReference type="OrthoDB" id="1700726at2759"/>
<gene>
    <name evidence="4" type="ORF">BDZ90DRAFT_230988</name>
</gene>
<dbReference type="GeneID" id="37027501"/>
<dbReference type="AlphaFoldDB" id="A0A316UUK4"/>
<evidence type="ECO:0000313" key="4">
    <source>
        <dbReference type="EMBL" id="PWN28986.1"/>
    </source>
</evidence>
<dbReference type="Gene3D" id="3.40.50.12780">
    <property type="entry name" value="N-terminal domain of ligase-like"/>
    <property type="match status" value="1"/>
</dbReference>
<keyword evidence="2" id="KW-0067">ATP-binding</keyword>
<evidence type="ECO:0000259" key="3">
    <source>
        <dbReference type="Pfam" id="PF00501"/>
    </source>
</evidence>
<dbReference type="InterPro" id="IPR000873">
    <property type="entry name" value="AMP-dep_synth/lig_dom"/>
</dbReference>
<protein>
    <submittedName>
        <fullName evidence="4">Acetyl-CoA synthetase-like protein</fullName>
    </submittedName>
</protein>
<evidence type="ECO:0000256" key="2">
    <source>
        <dbReference type="ARBA" id="ARBA00022840"/>
    </source>
</evidence>
<keyword evidence="1" id="KW-0547">Nucleotide-binding</keyword>
<dbReference type="RefSeq" id="XP_025363598.1">
    <property type="nucleotide sequence ID" value="XM_025505678.1"/>
</dbReference>
<organism evidence="4 5">
    <name type="scientific">Jaminaea rosea</name>
    <dbReference type="NCBI Taxonomy" id="1569628"/>
    <lineage>
        <taxon>Eukaryota</taxon>
        <taxon>Fungi</taxon>
        <taxon>Dikarya</taxon>
        <taxon>Basidiomycota</taxon>
        <taxon>Ustilaginomycotina</taxon>
        <taxon>Exobasidiomycetes</taxon>
        <taxon>Microstromatales</taxon>
        <taxon>Microstromatales incertae sedis</taxon>
        <taxon>Jaminaea</taxon>
    </lineage>
</organism>
<name>A0A316UUK4_9BASI</name>
<reference evidence="4 5" key="1">
    <citation type="journal article" date="2018" name="Mol. Biol. Evol.">
        <title>Broad Genomic Sampling Reveals a Smut Pathogenic Ancestry of the Fungal Clade Ustilaginomycotina.</title>
        <authorList>
            <person name="Kijpornyongpan T."/>
            <person name="Mondo S.J."/>
            <person name="Barry K."/>
            <person name="Sandor L."/>
            <person name="Lee J."/>
            <person name="Lipzen A."/>
            <person name="Pangilinan J."/>
            <person name="LaButti K."/>
            <person name="Hainaut M."/>
            <person name="Henrissat B."/>
            <person name="Grigoriev I.V."/>
            <person name="Spatafora J.W."/>
            <person name="Aime M.C."/>
        </authorList>
    </citation>
    <scope>NUCLEOTIDE SEQUENCE [LARGE SCALE GENOMIC DNA]</scope>
    <source>
        <strain evidence="4 5">MCA 5214</strain>
    </source>
</reference>
<dbReference type="PROSITE" id="PS00455">
    <property type="entry name" value="AMP_BINDING"/>
    <property type="match status" value="1"/>
</dbReference>
<accession>A0A316UUK4</accession>